<keyword evidence="2" id="KW-1133">Transmembrane helix</keyword>
<evidence type="ECO:0000256" key="1">
    <source>
        <dbReference type="SAM" id="MobiDB-lite"/>
    </source>
</evidence>
<dbReference type="Proteomes" id="UP000242765">
    <property type="component" value="Unassembled WGS sequence"/>
</dbReference>
<keyword evidence="4" id="KW-1185">Reference proteome</keyword>
<sequence>MTATQVNWQKIRQYIWLIGGLLCLFIALIFWAITDTKDLVSVENPIEENQVQIQPEKVAATIHLGSLMDEVRPLELTTRVVTSGNHEAEFRGTKFIQENQKNWTLELFRANKEDVIKAFLLKQPDQKNLIYFRLSGENKSEQYVVVYGVFKNEDVAKAQLTQFKIILPASIQPKAIQFGQYSDSINDLGSEELQGSNKLYEVKLKAAALPIIDEMPIAQAKPTAKTATNNHAINATTNTTITRKDQQGNVVDVQKSHSTLSVPDKVKENNASPEKKSPQREISDPFN</sequence>
<evidence type="ECO:0000313" key="4">
    <source>
        <dbReference type="Proteomes" id="UP000242765"/>
    </source>
</evidence>
<dbReference type="AlphaFoldDB" id="A0A1Y3CM33"/>
<reference evidence="3 4" key="1">
    <citation type="submission" date="2017-04" db="EMBL/GenBank/DDBJ databases">
        <title>High diversity of culturable Acinetobacter species in natural soil and water ecosystems.</title>
        <authorList>
            <person name="Nemec A."/>
            <person name="Radolfova-Krizova L."/>
        </authorList>
    </citation>
    <scope>NUCLEOTIDE SEQUENCE [LARGE SCALE GENOMIC DNA]</scope>
    <source>
        <strain evidence="3 4">ANC 4999</strain>
    </source>
</reference>
<proteinExistence type="predicted"/>
<dbReference type="EMBL" id="NEGB01000001">
    <property type="protein sequence ID" value="OTG67558.1"/>
    <property type="molecule type" value="Genomic_DNA"/>
</dbReference>
<evidence type="ECO:0000256" key="2">
    <source>
        <dbReference type="SAM" id="Phobius"/>
    </source>
</evidence>
<dbReference type="Gene3D" id="3.30.70.1070">
    <property type="entry name" value="Sporulation related repeat"/>
    <property type="match status" value="1"/>
</dbReference>
<keyword evidence="2" id="KW-0472">Membrane</keyword>
<keyword evidence="2" id="KW-0812">Transmembrane</keyword>
<organism evidence="3 4">
    <name type="scientific">Acinetobacter silvestris</name>
    <dbReference type="NCBI Taxonomy" id="1977882"/>
    <lineage>
        <taxon>Bacteria</taxon>
        <taxon>Pseudomonadati</taxon>
        <taxon>Pseudomonadota</taxon>
        <taxon>Gammaproteobacteria</taxon>
        <taxon>Moraxellales</taxon>
        <taxon>Moraxellaceae</taxon>
        <taxon>Acinetobacter</taxon>
    </lineage>
</organism>
<dbReference type="RefSeq" id="WP_086202408.1">
    <property type="nucleotide sequence ID" value="NZ_NEGB01000001.1"/>
</dbReference>
<dbReference type="OrthoDB" id="6655985at2"/>
<dbReference type="GO" id="GO:0042834">
    <property type="term" value="F:peptidoglycan binding"/>
    <property type="evidence" value="ECO:0007669"/>
    <property type="project" value="InterPro"/>
</dbReference>
<dbReference type="InterPro" id="IPR036680">
    <property type="entry name" value="SPOR-like_sf"/>
</dbReference>
<feature type="compositionally biased region" description="Basic and acidic residues" evidence="1">
    <location>
        <begin position="264"/>
        <end position="287"/>
    </location>
</feature>
<gene>
    <name evidence="3" type="ORF">B9T28_02735</name>
</gene>
<accession>A0A1Y3CM33</accession>
<feature type="transmembrane region" description="Helical" evidence="2">
    <location>
        <begin position="14"/>
        <end position="33"/>
    </location>
</feature>
<feature type="region of interest" description="Disordered" evidence="1">
    <location>
        <begin position="235"/>
        <end position="287"/>
    </location>
</feature>
<comment type="caution">
    <text evidence="3">The sequence shown here is derived from an EMBL/GenBank/DDBJ whole genome shotgun (WGS) entry which is preliminary data.</text>
</comment>
<dbReference type="STRING" id="1977882.B9T28_02735"/>
<name>A0A1Y3CM33_9GAMM</name>
<evidence type="ECO:0000313" key="3">
    <source>
        <dbReference type="EMBL" id="OTG67558.1"/>
    </source>
</evidence>
<protein>
    <submittedName>
        <fullName evidence="3">Uncharacterized protein</fullName>
    </submittedName>
</protein>